<reference evidence="1 2" key="1">
    <citation type="journal article" date="2013" name="Proc. Natl. Acad. Sci. U.S.A.">
        <title>Twelve previously unknown phage genera are ubiquitous in global oceans.</title>
        <authorList>
            <person name="Holmfeldt K."/>
            <person name="Solonenko N."/>
            <person name="Shah M."/>
            <person name="Corrier K."/>
            <person name="Riemann L."/>
            <person name="Verberkmoes N.C."/>
            <person name="Sullivan M.B."/>
        </authorList>
    </citation>
    <scope>NUCLEOTIDE SEQUENCE [LARGE SCALE GENOMIC DNA]</scope>
    <source>
        <strain evidence="1">Phi18:3</strain>
    </source>
</reference>
<keyword evidence="2" id="KW-1185">Reference proteome</keyword>
<evidence type="ECO:0000313" key="2">
    <source>
        <dbReference type="Proteomes" id="UP000014728"/>
    </source>
</evidence>
<dbReference type="GeneID" id="16797201"/>
<evidence type="ECO:0000313" key="1">
    <source>
        <dbReference type="EMBL" id="AGO48598.1"/>
    </source>
</evidence>
<reference evidence="2" key="2">
    <citation type="submission" date="2013-03" db="EMBL/GenBank/DDBJ databases">
        <title>The Cellulophaga phages: a novel, diverse, and globally ubiquitous model system.</title>
        <authorList>
            <person name="Holmfeldt K."/>
            <person name="Solonenko N."/>
            <person name="Shah M."/>
            <person name="Corrier K."/>
            <person name="Riemann L."/>
            <person name="VerBerkmoes N.C."/>
            <person name="Sullivan M.B."/>
        </authorList>
    </citation>
    <scope>NUCLEOTIDE SEQUENCE [LARGE SCALE GENOMIC DNA]</scope>
</reference>
<protein>
    <submittedName>
        <fullName evidence="1">Structural protein</fullName>
    </submittedName>
</protein>
<dbReference type="EMBL" id="KC821620">
    <property type="protein sequence ID" value="AGO48598.1"/>
    <property type="molecule type" value="Genomic_DNA"/>
</dbReference>
<proteinExistence type="predicted"/>
<gene>
    <name evidence="1" type="ORF">Phi18:3_gp086</name>
</gene>
<sequence length="785" mass="87844">MKKTIYILSILLLTISGVSAQTVIKIKQPNPQQITIADDSIKLNGSASVPLSSIIKPITLAEYNAMDAATKLKNAGRQIIDPTGTPTAISIVDGSITESKLSTLVNDKINKIDDVIGEDLTYKNEYYTNEAWLEFVNRYNNSYILGTGFNDDRLSIDEKSAEFVSDPDQYRPIFGAYTTVEQGQTGSEYVFQNERHSLHLAALKAEVTNDVTLANLAANEIYQTVLNNSLNTTFWQDYVTTPERVDNTHQGWIQGIEAKKMLHSIKRLEGIQTTLSNSQIEEVKTWVNDLSLLLFEALDKRLDVYFGEDWEIYGASKFGAATGSIMPSTVFDSEGNTMFDFVSTQDHFNNRNWDVVSFIYILAIENENKVIEEWVRAYFKMCLKFAVFPDGTWWEMIRNTDASPTQGVNYGWTSIGAMVEIAHLDAITNNYPNDKLYNYSTVEGVKKGQTNLMYLGLPFEGSSTTDGYTEKSLLSLIKGQTNYYRSSAFGGWNDTRFYKNSSDELIPLNSEGRKMSVVAALANAFYKDSDLYDYYTFDTKKGYPQKTNTSGGYIAGYLTDDVGSWGNYLIGSLWFQQENNFFVNPVKLDLKGFTTDDIPQGLTNKYGIRSLESFSTNDLKEGVNRYSPLTLIAENTNQLIGDSGTNFQFKATNNAPEFSLVSMEAGEPEINLVNTANSWKIENQVNGRFRILNTTSGRTLFRAEPAIVDYAITLNYIGLGINKSSATQDLDVNGRAQADSFITTSGAPSSSSATGYLGEIRYDDNYIYRHNGTAWTRTPVTFTTW</sequence>
<dbReference type="OrthoDB" id="444at10239"/>
<name>S0A352_9CAUD</name>
<dbReference type="RefSeq" id="YP_008241279.1">
    <property type="nucleotide sequence ID" value="NC_021794.1"/>
</dbReference>
<accession>S0A352</accession>
<dbReference type="KEGG" id="vg:16797201"/>
<organism evidence="1 2">
    <name type="scientific">Cellulophaga phage phi18:3</name>
    <dbReference type="NCBI Taxonomy" id="1327983"/>
    <lineage>
        <taxon>Viruses</taxon>
        <taxon>Duplodnaviria</taxon>
        <taxon>Heunggongvirae</taxon>
        <taxon>Uroviricota</taxon>
        <taxon>Caudoviricetes</taxon>
        <taxon>Pachyviridae</taxon>
        <taxon>Baltivirus</taxon>
        <taxon>Baltivirus phi18tres</taxon>
    </lineage>
</organism>
<dbReference type="Proteomes" id="UP000014728">
    <property type="component" value="Segment"/>
</dbReference>